<evidence type="ECO:0000313" key="6">
    <source>
        <dbReference type="Proteomes" id="UP000004080"/>
    </source>
</evidence>
<feature type="binding site" evidence="3">
    <location>
        <position position="134"/>
    </location>
    <ligand>
        <name>a divalent metal cation</name>
        <dbReference type="ChEBI" id="CHEBI:60240"/>
    </ligand>
</feature>
<keyword evidence="2 3" id="KW-0479">Metal-binding</keyword>
<dbReference type="Gene3D" id="1.20.120.450">
    <property type="entry name" value="dinb family like domain"/>
    <property type="match status" value="1"/>
</dbReference>
<evidence type="ECO:0000256" key="1">
    <source>
        <dbReference type="ARBA" id="ARBA00008635"/>
    </source>
</evidence>
<feature type="binding site" evidence="3">
    <location>
        <position position="47"/>
    </location>
    <ligand>
        <name>a divalent metal cation</name>
        <dbReference type="ChEBI" id="CHEBI:60240"/>
    </ligand>
</feature>
<dbReference type="EMBL" id="AKKV01000021">
    <property type="protein sequence ID" value="EIT86387.1"/>
    <property type="molecule type" value="Genomic_DNA"/>
</dbReference>
<dbReference type="GO" id="GO:0046872">
    <property type="term" value="F:metal ion binding"/>
    <property type="evidence" value="ECO:0007669"/>
    <property type="project" value="UniProtKB-KW"/>
</dbReference>
<evidence type="ECO:0000313" key="5">
    <source>
        <dbReference type="EMBL" id="EIT86387.1"/>
    </source>
</evidence>
<dbReference type="SUPFAM" id="SSF109854">
    <property type="entry name" value="DinB/YfiT-like putative metalloenzymes"/>
    <property type="match status" value="1"/>
</dbReference>
<evidence type="ECO:0008006" key="7">
    <source>
        <dbReference type="Google" id="ProtNLM"/>
    </source>
</evidence>
<dbReference type="STRING" id="1196324.A374_05466"/>
<keyword evidence="6" id="KW-1185">Reference proteome</keyword>
<evidence type="ECO:0000256" key="3">
    <source>
        <dbReference type="PIRSR" id="PIRSR607837-1"/>
    </source>
</evidence>
<dbReference type="Pfam" id="PF05163">
    <property type="entry name" value="DinB"/>
    <property type="match status" value="1"/>
</dbReference>
<evidence type="ECO:0000256" key="4">
    <source>
        <dbReference type="SAM" id="Coils"/>
    </source>
</evidence>
<dbReference type="PATRIC" id="fig|1196324.3.peg.1111"/>
<dbReference type="InterPro" id="IPR007837">
    <property type="entry name" value="DinB"/>
</dbReference>
<accession>I8AKL6</accession>
<dbReference type="AlphaFoldDB" id="I8AKL6"/>
<protein>
    <recommendedName>
        <fullName evidence="7">DinB family protein</fullName>
    </recommendedName>
</protein>
<name>I8AKL6_9BACL</name>
<reference evidence="5 6" key="1">
    <citation type="journal article" date="2012" name="J. Bacteriol.">
        <title>Genome of Bacillus macauensis ZFHKF-1, a Long-Chain-Forming Bacterium.</title>
        <authorList>
            <person name="Cai L."/>
            <person name="Zhang T."/>
        </authorList>
    </citation>
    <scope>NUCLEOTIDE SEQUENCE [LARGE SCALE GENOMIC DNA]</scope>
    <source>
        <strain evidence="5 6">ZFHKF-1</strain>
    </source>
</reference>
<dbReference type="PANTHER" id="PTHR37302">
    <property type="entry name" value="SLR1116 PROTEIN"/>
    <property type="match status" value="1"/>
</dbReference>
<proteinExistence type="inferred from homology"/>
<sequence length="173" mass="20045">MDSALKNIHYHRWANKKWFMHVQALPAQLTTTELKSVFPSIRDTLLHMVKTDYLWYAVISGKSYDEVVMLLQSLTAELECNLDELHKKHENLLQQFVELLEQTEDSTALLTIHHPALGEATAPLCDFMQHVVNHGTYHRGNLSAMLHQLGEKGVATDYIYYMYEQQKVMNTKN</sequence>
<dbReference type="PANTHER" id="PTHR37302:SF1">
    <property type="entry name" value="PROTEIN DINB"/>
    <property type="match status" value="1"/>
</dbReference>
<feature type="coiled-coil region" evidence="4">
    <location>
        <begin position="75"/>
        <end position="106"/>
    </location>
</feature>
<evidence type="ECO:0000256" key="2">
    <source>
        <dbReference type="ARBA" id="ARBA00022723"/>
    </source>
</evidence>
<gene>
    <name evidence="5" type="ORF">A374_05466</name>
</gene>
<dbReference type="eggNOG" id="COG2318">
    <property type="taxonomic scope" value="Bacteria"/>
</dbReference>
<comment type="caution">
    <text evidence="5">The sequence shown here is derived from an EMBL/GenBank/DDBJ whole genome shotgun (WGS) entry which is preliminary data.</text>
</comment>
<keyword evidence="4" id="KW-0175">Coiled coil</keyword>
<dbReference type="InterPro" id="IPR034660">
    <property type="entry name" value="DinB/YfiT-like"/>
</dbReference>
<organism evidence="5 6">
    <name type="scientific">Fictibacillus macauensis ZFHKF-1</name>
    <dbReference type="NCBI Taxonomy" id="1196324"/>
    <lineage>
        <taxon>Bacteria</taxon>
        <taxon>Bacillati</taxon>
        <taxon>Bacillota</taxon>
        <taxon>Bacilli</taxon>
        <taxon>Bacillales</taxon>
        <taxon>Fictibacillaceae</taxon>
        <taxon>Fictibacillus</taxon>
    </lineage>
</organism>
<feature type="binding site" evidence="3">
    <location>
        <position position="138"/>
    </location>
    <ligand>
        <name>a divalent metal cation</name>
        <dbReference type="ChEBI" id="CHEBI:60240"/>
    </ligand>
</feature>
<dbReference type="Proteomes" id="UP000004080">
    <property type="component" value="Unassembled WGS sequence"/>
</dbReference>
<comment type="similarity">
    <text evidence="1">Belongs to the DinB family.</text>
</comment>
<dbReference type="RefSeq" id="WP_007201192.1">
    <property type="nucleotide sequence ID" value="NZ_AKKV01000021.1"/>
</dbReference>